<dbReference type="Gene3D" id="1.10.1740.10">
    <property type="match status" value="1"/>
</dbReference>
<dbReference type="InterPro" id="IPR013325">
    <property type="entry name" value="RNA_pol_sigma_r2"/>
</dbReference>
<name>A0A292YNN8_9BACL</name>
<accession>A0A292YNN8</accession>
<dbReference type="GO" id="GO:0006352">
    <property type="term" value="P:DNA-templated transcription initiation"/>
    <property type="evidence" value="ECO:0007669"/>
    <property type="project" value="InterPro"/>
</dbReference>
<dbReference type="AlphaFoldDB" id="A0A292YNN8"/>
<keyword evidence="2" id="KW-0805">Transcription regulation</keyword>
<evidence type="ECO:0000256" key="4">
    <source>
        <dbReference type="ARBA" id="ARBA00023163"/>
    </source>
</evidence>
<sequence>MENYAGGSLDRKTVLIDLMVTHEPDVWNYAFSLTRSEELANDITQEVFVKAYEKLDSFRGESSIKTWLLVITRNTVINYRRSAFFRKVILIDYMFDRGTHPSAEKEVLDKIVIEDIWRIILNLPIKLREVLVLYVQQHLSISEIACLIGVSEATVKSRLYRARNKVSNFLKQEGDLDGKA</sequence>
<dbReference type="PANTHER" id="PTHR43133:SF46">
    <property type="entry name" value="RNA POLYMERASE SIGMA-70 FACTOR ECF SUBFAMILY"/>
    <property type="match status" value="1"/>
</dbReference>
<dbReference type="SUPFAM" id="SSF88946">
    <property type="entry name" value="Sigma2 domain of RNA polymerase sigma factors"/>
    <property type="match status" value="1"/>
</dbReference>
<feature type="domain" description="RNA polymerase sigma factor 70 region 4 type 2" evidence="6">
    <location>
        <begin position="114"/>
        <end position="165"/>
    </location>
</feature>
<keyword evidence="4" id="KW-0804">Transcription</keyword>
<feature type="domain" description="RNA polymerase sigma-70 region 2" evidence="5">
    <location>
        <begin position="20"/>
        <end position="82"/>
    </location>
</feature>
<dbReference type="InterPro" id="IPR039425">
    <property type="entry name" value="RNA_pol_sigma-70-like"/>
</dbReference>
<dbReference type="InterPro" id="IPR036388">
    <property type="entry name" value="WH-like_DNA-bd_sf"/>
</dbReference>
<dbReference type="InterPro" id="IPR013324">
    <property type="entry name" value="RNA_pol_sigma_r3/r4-like"/>
</dbReference>
<evidence type="ECO:0000256" key="2">
    <source>
        <dbReference type="ARBA" id="ARBA00023015"/>
    </source>
</evidence>
<comment type="similarity">
    <text evidence="1">Belongs to the sigma-70 factor family. ECF subfamily.</text>
</comment>
<dbReference type="PANTHER" id="PTHR43133">
    <property type="entry name" value="RNA POLYMERASE ECF-TYPE SIGMA FACTO"/>
    <property type="match status" value="1"/>
</dbReference>
<dbReference type="GO" id="GO:0016987">
    <property type="term" value="F:sigma factor activity"/>
    <property type="evidence" value="ECO:0007669"/>
    <property type="project" value="UniProtKB-KW"/>
</dbReference>
<dbReference type="GO" id="GO:0003677">
    <property type="term" value="F:DNA binding"/>
    <property type="evidence" value="ECO:0007669"/>
    <property type="project" value="InterPro"/>
</dbReference>
<gene>
    <name evidence="7" type="ORF">EFBL_2148</name>
</gene>
<evidence type="ECO:0000259" key="6">
    <source>
        <dbReference type="Pfam" id="PF08281"/>
    </source>
</evidence>
<dbReference type="InterPro" id="IPR007627">
    <property type="entry name" value="RNA_pol_sigma70_r2"/>
</dbReference>
<evidence type="ECO:0000259" key="5">
    <source>
        <dbReference type="Pfam" id="PF04542"/>
    </source>
</evidence>
<keyword evidence="3" id="KW-0731">Sigma factor</keyword>
<protein>
    <submittedName>
        <fullName evidence="7">RNA polymerase subunit sigma-70</fullName>
    </submittedName>
</protein>
<dbReference type="NCBIfam" id="TIGR02937">
    <property type="entry name" value="sigma70-ECF"/>
    <property type="match status" value="1"/>
</dbReference>
<dbReference type="EMBL" id="BDUF01000057">
    <property type="protein sequence ID" value="GAX90521.1"/>
    <property type="molecule type" value="Genomic_DNA"/>
</dbReference>
<evidence type="ECO:0000256" key="3">
    <source>
        <dbReference type="ARBA" id="ARBA00023082"/>
    </source>
</evidence>
<dbReference type="Gene3D" id="1.10.10.10">
    <property type="entry name" value="Winged helix-like DNA-binding domain superfamily/Winged helix DNA-binding domain"/>
    <property type="match status" value="1"/>
</dbReference>
<organism evidence="7 8">
    <name type="scientific">Effusibacillus lacus</name>
    <dbReference type="NCBI Taxonomy" id="1348429"/>
    <lineage>
        <taxon>Bacteria</taxon>
        <taxon>Bacillati</taxon>
        <taxon>Bacillota</taxon>
        <taxon>Bacilli</taxon>
        <taxon>Bacillales</taxon>
        <taxon>Alicyclobacillaceae</taxon>
        <taxon>Effusibacillus</taxon>
    </lineage>
</organism>
<dbReference type="CDD" id="cd06171">
    <property type="entry name" value="Sigma70_r4"/>
    <property type="match status" value="1"/>
</dbReference>
<keyword evidence="8" id="KW-1185">Reference proteome</keyword>
<evidence type="ECO:0000256" key="1">
    <source>
        <dbReference type="ARBA" id="ARBA00010641"/>
    </source>
</evidence>
<dbReference type="InterPro" id="IPR013249">
    <property type="entry name" value="RNA_pol_sigma70_r4_t2"/>
</dbReference>
<dbReference type="RefSeq" id="WP_231705772.1">
    <property type="nucleotide sequence ID" value="NZ_BDUF01000057.1"/>
</dbReference>
<dbReference type="Pfam" id="PF08281">
    <property type="entry name" value="Sigma70_r4_2"/>
    <property type="match status" value="1"/>
</dbReference>
<comment type="caution">
    <text evidence="7">The sequence shown here is derived from an EMBL/GenBank/DDBJ whole genome shotgun (WGS) entry which is preliminary data.</text>
</comment>
<proteinExistence type="inferred from homology"/>
<reference evidence="8" key="1">
    <citation type="submission" date="2017-07" db="EMBL/GenBank/DDBJ databases">
        <title>Draft genome sequence of Effusibacillus lacus strain skLN1.</title>
        <authorList>
            <person name="Watanabe M."/>
            <person name="Kojima H."/>
            <person name="Fukui M."/>
        </authorList>
    </citation>
    <scope>NUCLEOTIDE SEQUENCE [LARGE SCALE GENOMIC DNA]</scope>
    <source>
        <strain evidence="8">skLN1</strain>
    </source>
</reference>
<dbReference type="InterPro" id="IPR014284">
    <property type="entry name" value="RNA_pol_sigma-70_dom"/>
</dbReference>
<dbReference type="SUPFAM" id="SSF88659">
    <property type="entry name" value="Sigma3 and sigma4 domains of RNA polymerase sigma factors"/>
    <property type="match status" value="1"/>
</dbReference>
<evidence type="ECO:0000313" key="8">
    <source>
        <dbReference type="Proteomes" id="UP000217785"/>
    </source>
</evidence>
<dbReference type="Proteomes" id="UP000217785">
    <property type="component" value="Unassembled WGS sequence"/>
</dbReference>
<evidence type="ECO:0000313" key="7">
    <source>
        <dbReference type="EMBL" id="GAX90521.1"/>
    </source>
</evidence>
<dbReference type="Pfam" id="PF04542">
    <property type="entry name" value="Sigma70_r2"/>
    <property type="match status" value="1"/>
</dbReference>